<name>A0AAV4LYB8_BABCB</name>
<organism evidence="1 2">
    <name type="scientific">Babesia caballi</name>
    <dbReference type="NCBI Taxonomy" id="5871"/>
    <lineage>
        <taxon>Eukaryota</taxon>
        <taxon>Sar</taxon>
        <taxon>Alveolata</taxon>
        <taxon>Apicomplexa</taxon>
        <taxon>Aconoidasida</taxon>
        <taxon>Piroplasmida</taxon>
        <taxon>Babesiidae</taxon>
        <taxon>Babesia</taxon>
    </lineage>
</organism>
<keyword evidence="1" id="KW-0808">Transferase</keyword>
<dbReference type="GO" id="GO:0008483">
    <property type="term" value="F:transaminase activity"/>
    <property type="evidence" value="ECO:0007669"/>
    <property type="project" value="UniProtKB-KW"/>
</dbReference>
<dbReference type="Proteomes" id="UP001497744">
    <property type="component" value="Unassembled WGS sequence"/>
</dbReference>
<proteinExistence type="predicted"/>
<gene>
    <name evidence="1" type="ORF">BcabD6B2_41940</name>
</gene>
<dbReference type="RefSeq" id="XP_067716828.1">
    <property type="nucleotide sequence ID" value="XM_067860727.1"/>
</dbReference>
<sequence length="500" mass="55225">MPYCQLTPGQERGSVVLYTPICGPGWCVRASYDRRSGLVTFYGEKNSQRLVFRPSVHLKASEAGIPRQTVTYSVELALQLVDTCDEFFRDTSNEGVPPSTQSSYRGVHTVAEEEGVLSGIPAVSEKHAVSRCSLSVKDHLTSAERGSTSSTDYCATTPWHVGPLGKIVEDKCKLECPISGHSETSCTQSFTVPLRDFHISRHGLETLSARRSDDGRPVLAWRIRIETKRFLSLDLRLAALRESETNTAIANHRLLSIRCKRCRHEIERVEEATLVPLPTEFFSSATGSTFCEECEPQLAVKSPALAHAGHLVYHGEDCVTLFRPLVGATDAGDVLCGHCACKLGRFVDCKRQFVSYRKSSISAFIDDSPDDIFWRHTPEREAIEYLQYDKRVKLYIVGDEALSCGGPVAEGSLFSESRPASHCTGIELIKVTSAPDAFVAVNDTVLEASRVLWRRVTLPANAQQLNWSTGPFEHLAHILVYFAQEADPTTGYTPSLLVAL</sequence>
<keyword evidence="1" id="KW-0032">Aminotransferase</keyword>
<reference evidence="1 2" key="1">
    <citation type="submission" date="2021-06" db="EMBL/GenBank/DDBJ databases">
        <title>Genome sequence of Babesia caballi.</title>
        <authorList>
            <person name="Yamagishi J."/>
            <person name="Kidaka T."/>
            <person name="Ochi A."/>
        </authorList>
    </citation>
    <scope>NUCLEOTIDE SEQUENCE [LARGE SCALE GENOMIC DNA]</scope>
    <source>
        <strain evidence="1">USDA-D6B2</strain>
    </source>
</reference>
<keyword evidence="2" id="KW-1185">Reference proteome</keyword>
<protein>
    <submittedName>
        <fullName evidence="1">Aspartate aminotransferase family protein</fullName>
    </submittedName>
</protein>
<dbReference type="GeneID" id="94196240"/>
<comment type="caution">
    <text evidence="1">The sequence shown here is derived from an EMBL/GenBank/DDBJ whole genome shotgun (WGS) entry which is preliminary data.</text>
</comment>
<evidence type="ECO:0000313" key="1">
    <source>
        <dbReference type="EMBL" id="GIX64759.1"/>
    </source>
</evidence>
<accession>A0AAV4LYB8</accession>
<dbReference type="AlphaFoldDB" id="A0AAV4LYB8"/>
<dbReference type="EMBL" id="BPLF01000003">
    <property type="protein sequence ID" value="GIX64759.1"/>
    <property type="molecule type" value="Genomic_DNA"/>
</dbReference>
<evidence type="ECO:0000313" key="2">
    <source>
        <dbReference type="Proteomes" id="UP001497744"/>
    </source>
</evidence>